<dbReference type="Pfam" id="PF07510">
    <property type="entry name" value="GmrSD_C"/>
    <property type="match status" value="1"/>
</dbReference>
<dbReference type="Proteomes" id="UP001324993">
    <property type="component" value="Chromosome"/>
</dbReference>
<name>A0ABZ0RNA3_9BACT</name>
<dbReference type="InterPro" id="IPR011089">
    <property type="entry name" value="GmrSD_C"/>
</dbReference>
<dbReference type="PANTHER" id="PTHR35149:SF1">
    <property type="entry name" value="DUF5655 DOMAIN-CONTAINING PROTEIN"/>
    <property type="match status" value="1"/>
</dbReference>
<evidence type="ECO:0000259" key="2">
    <source>
        <dbReference type="Pfam" id="PF03235"/>
    </source>
</evidence>
<protein>
    <submittedName>
        <fullName evidence="4">DUF262 domain-containing protein</fullName>
    </submittedName>
</protein>
<reference evidence="4 5" key="1">
    <citation type="submission" date="2023-11" db="EMBL/GenBank/DDBJ databases">
        <title>Coraliomargarita sp. nov., isolated from marine algae.</title>
        <authorList>
            <person name="Lee J.K."/>
            <person name="Baek J.H."/>
            <person name="Kim J.M."/>
            <person name="Choi D.G."/>
            <person name="Jeon C.O."/>
        </authorList>
    </citation>
    <scope>NUCLEOTIDE SEQUENCE [LARGE SCALE GENOMIC DNA]</scope>
    <source>
        <strain evidence="4 5">J2-16</strain>
    </source>
</reference>
<keyword evidence="5" id="KW-1185">Reference proteome</keyword>
<gene>
    <name evidence="4" type="ORF">SH580_02555</name>
</gene>
<proteinExistence type="predicted"/>
<accession>A0ABZ0RNA3</accession>
<feature type="domain" description="GmrSD restriction endonucleases N-terminal" evidence="2">
    <location>
        <begin position="22"/>
        <end position="237"/>
    </location>
</feature>
<feature type="region of interest" description="Disordered" evidence="1">
    <location>
        <begin position="632"/>
        <end position="653"/>
    </location>
</feature>
<dbReference type="Pfam" id="PF03235">
    <property type="entry name" value="GmrSD_N"/>
    <property type="match status" value="1"/>
</dbReference>
<evidence type="ECO:0000259" key="3">
    <source>
        <dbReference type="Pfam" id="PF07510"/>
    </source>
</evidence>
<evidence type="ECO:0000313" key="4">
    <source>
        <dbReference type="EMBL" id="WPJ96583.1"/>
    </source>
</evidence>
<sequence length="653" mass="74472">MSSDSPSTFESIFFKDKVAVKMSVPDYQRAFSWEEKQIELFVLDLSKNMNDSNGYYFGHFIAEDLGQHWEIVDGQQRITTFVLFLMVCQELSPEGSHASVYSLIDRFSTVSYDVEALKAIRANLGSFLKANQQFDGKNPPSDEFIIKGLSLQDTFIRSKSAFTRSQRRMVLALLQFTKAFINKKLNRDMISNYIDVIMKAHCSYHRTTDKSVAVNIFEMHNTRGMPLTTLEILKATLMKFVFDHGGVDSKADVEKIQSEFGAIYGMEEALATKSFRGEMTIEQLLRLHLRVVDDGTKKAADDFQYPPPNANSEALINYVNTKLRYSDRNNGHPRTSEEGTKYAHNLAKELRKSVHIMSERLPAWDHDGDLVGDVLILERELSCQFFLIICRSLASHPEGTDGKVEESTLLLWEKLLFTRDFHGKYYNLKGSRDNFPVLFTSLISGEKEVAEVIKGYLNEGFRSDRTSNLQSIVTTYIKEHKDRILNNAFYTWKSKMIYAIYKYEISKGSNIREVMKGTISVEHILPQDWQWAWIDGVEDPVNLSQDQKDSLLKEVGSYINGLGNLLLLTPNENTSVGNNHPADKTYKCDGGSYESHNSNREAWRSSENWKNLIDIRGDEIFNFMLQNLIGDSRAPEPSTTPSTTAMSIMPIKS</sequence>
<evidence type="ECO:0000313" key="5">
    <source>
        <dbReference type="Proteomes" id="UP001324993"/>
    </source>
</evidence>
<feature type="domain" description="GmrSD restriction endonucleases C-terminal" evidence="3">
    <location>
        <begin position="478"/>
        <end position="585"/>
    </location>
</feature>
<organism evidence="4 5">
    <name type="scientific">Coraliomargarita algicola</name>
    <dbReference type="NCBI Taxonomy" id="3092156"/>
    <lineage>
        <taxon>Bacteria</taxon>
        <taxon>Pseudomonadati</taxon>
        <taxon>Verrucomicrobiota</taxon>
        <taxon>Opitutia</taxon>
        <taxon>Puniceicoccales</taxon>
        <taxon>Coraliomargaritaceae</taxon>
        <taxon>Coraliomargarita</taxon>
    </lineage>
</organism>
<dbReference type="EMBL" id="CP138858">
    <property type="protein sequence ID" value="WPJ96583.1"/>
    <property type="molecule type" value="Genomic_DNA"/>
</dbReference>
<dbReference type="PANTHER" id="PTHR35149">
    <property type="entry name" value="SLL5132 PROTEIN"/>
    <property type="match status" value="1"/>
</dbReference>
<evidence type="ECO:0000256" key="1">
    <source>
        <dbReference type="SAM" id="MobiDB-lite"/>
    </source>
</evidence>
<dbReference type="InterPro" id="IPR004919">
    <property type="entry name" value="GmrSD_N"/>
</dbReference>
<dbReference type="RefSeq" id="WP_319833442.1">
    <property type="nucleotide sequence ID" value="NZ_CP138858.1"/>
</dbReference>
<feature type="compositionally biased region" description="Low complexity" evidence="1">
    <location>
        <begin position="635"/>
        <end position="653"/>
    </location>
</feature>